<dbReference type="GO" id="GO:0032259">
    <property type="term" value="P:methylation"/>
    <property type="evidence" value="ECO:0007669"/>
    <property type="project" value="UniProtKB-KW"/>
</dbReference>
<keyword evidence="1" id="KW-0808">Transferase</keyword>
<dbReference type="PANTHER" id="PTHR43861">
    <property type="entry name" value="TRANS-ACONITATE 2-METHYLTRANSFERASE-RELATED"/>
    <property type="match status" value="1"/>
</dbReference>
<dbReference type="SUPFAM" id="SSF53335">
    <property type="entry name" value="S-adenosyl-L-methionine-dependent methyltransferases"/>
    <property type="match status" value="1"/>
</dbReference>
<reference evidence="3" key="1">
    <citation type="submission" date="2020-10" db="EMBL/GenBank/DDBJ databases">
        <authorList>
            <person name="Gilroy R."/>
        </authorList>
    </citation>
    <scope>NUCLEOTIDE SEQUENCE</scope>
    <source>
        <strain evidence="3">ChiHjej12B11-7776</strain>
    </source>
</reference>
<name>A0A9D1MX77_9BACT</name>
<sequence length="238" mass="26601">MQSYSAIAKYYDRFTQNDCDYESWSQYLSDVAQAHGVKSVVDVACGTGKMTELLCKRGFDVTGVDGSAQMLAEASSKCKGRFVLQDMTKLTLPHAVDMAVCVNDGVNYLPPKKLAAFFLRVAKNLKCGAPFVFDVSSPYKLKNVVGNNVFFVDDEDVTLLWSNKLCGGHVNMSLTLFERQGQTYVRSDERHTQYLHTVRELSEALAESGFRLDEVTAEYGKKLRQDSLRITFLAIKEG</sequence>
<organism evidence="3 4">
    <name type="scientific">Candidatus Fimimonas merdipullorum</name>
    <dbReference type="NCBI Taxonomy" id="2840822"/>
    <lineage>
        <taxon>Bacteria</taxon>
        <taxon>Pseudomonadati</taxon>
        <taxon>Myxococcota</taxon>
        <taxon>Myxococcia</taxon>
        <taxon>Myxococcales</taxon>
        <taxon>Cystobacterineae</taxon>
        <taxon>Myxococcaceae</taxon>
        <taxon>Myxococcaceae incertae sedis</taxon>
        <taxon>Candidatus Fimimonas</taxon>
    </lineage>
</organism>
<accession>A0A9D1MX77</accession>
<dbReference type="AlphaFoldDB" id="A0A9D1MX77"/>
<dbReference type="Pfam" id="PF13649">
    <property type="entry name" value="Methyltransf_25"/>
    <property type="match status" value="1"/>
</dbReference>
<feature type="domain" description="Methyltransferase" evidence="2">
    <location>
        <begin position="40"/>
        <end position="127"/>
    </location>
</feature>
<protein>
    <submittedName>
        <fullName evidence="3">Class I SAM-dependent methyltransferase</fullName>
    </submittedName>
</protein>
<evidence type="ECO:0000313" key="3">
    <source>
        <dbReference type="EMBL" id="HIU91172.1"/>
    </source>
</evidence>
<reference evidence="3" key="2">
    <citation type="journal article" date="2021" name="PeerJ">
        <title>Extensive microbial diversity within the chicken gut microbiome revealed by metagenomics and culture.</title>
        <authorList>
            <person name="Gilroy R."/>
            <person name="Ravi A."/>
            <person name="Getino M."/>
            <person name="Pursley I."/>
            <person name="Horton D.L."/>
            <person name="Alikhan N.F."/>
            <person name="Baker D."/>
            <person name="Gharbi K."/>
            <person name="Hall N."/>
            <person name="Watson M."/>
            <person name="Adriaenssens E.M."/>
            <person name="Foster-Nyarko E."/>
            <person name="Jarju S."/>
            <person name="Secka A."/>
            <person name="Antonio M."/>
            <person name="Oren A."/>
            <person name="Chaudhuri R.R."/>
            <person name="La Ragione R."/>
            <person name="Hildebrand F."/>
            <person name="Pallen M.J."/>
        </authorList>
    </citation>
    <scope>NUCLEOTIDE SEQUENCE</scope>
    <source>
        <strain evidence="3">ChiHjej12B11-7776</strain>
    </source>
</reference>
<dbReference type="Proteomes" id="UP000886852">
    <property type="component" value="Unassembled WGS sequence"/>
</dbReference>
<dbReference type="CDD" id="cd02440">
    <property type="entry name" value="AdoMet_MTases"/>
    <property type="match status" value="1"/>
</dbReference>
<dbReference type="InterPro" id="IPR041698">
    <property type="entry name" value="Methyltransf_25"/>
</dbReference>
<dbReference type="Gene3D" id="3.40.50.150">
    <property type="entry name" value="Vaccinia Virus protein VP39"/>
    <property type="match status" value="1"/>
</dbReference>
<dbReference type="InterPro" id="IPR029063">
    <property type="entry name" value="SAM-dependent_MTases_sf"/>
</dbReference>
<keyword evidence="3" id="KW-0489">Methyltransferase</keyword>
<evidence type="ECO:0000313" key="4">
    <source>
        <dbReference type="Proteomes" id="UP000886852"/>
    </source>
</evidence>
<evidence type="ECO:0000259" key="2">
    <source>
        <dbReference type="Pfam" id="PF13649"/>
    </source>
</evidence>
<evidence type="ECO:0000256" key="1">
    <source>
        <dbReference type="ARBA" id="ARBA00022679"/>
    </source>
</evidence>
<dbReference type="Gene3D" id="2.20.25.110">
    <property type="entry name" value="S-adenosyl-L-methionine-dependent methyltransferases"/>
    <property type="match status" value="1"/>
</dbReference>
<dbReference type="EMBL" id="DVOC01000067">
    <property type="protein sequence ID" value="HIU91172.1"/>
    <property type="molecule type" value="Genomic_DNA"/>
</dbReference>
<dbReference type="GO" id="GO:0008168">
    <property type="term" value="F:methyltransferase activity"/>
    <property type="evidence" value="ECO:0007669"/>
    <property type="project" value="UniProtKB-KW"/>
</dbReference>
<gene>
    <name evidence="3" type="ORF">IAC72_04090</name>
</gene>
<proteinExistence type="predicted"/>
<comment type="caution">
    <text evidence="3">The sequence shown here is derived from an EMBL/GenBank/DDBJ whole genome shotgun (WGS) entry which is preliminary data.</text>
</comment>